<dbReference type="EMBL" id="AANZ01000008">
    <property type="protein sequence ID" value="EAQ80610.1"/>
    <property type="molecule type" value="Genomic_DNA"/>
</dbReference>
<keyword evidence="1" id="KW-0233">DNA recombination</keyword>
<evidence type="ECO:0008006" key="4">
    <source>
        <dbReference type="Google" id="ProtNLM"/>
    </source>
</evidence>
<protein>
    <recommendedName>
        <fullName evidence="4">Core-binding (CB) domain-containing protein</fullName>
    </recommendedName>
</protein>
<accession>A3ZSF0</accession>
<dbReference type="HOGENOM" id="CLU_518628_0_0_0"/>
<dbReference type="InterPro" id="IPR013762">
    <property type="entry name" value="Integrase-like_cat_sf"/>
</dbReference>
<evidence type="ECO:0000256" key="1">
    <source>
        <dbReference type="ARBA" id="ARBA00023172"/>
    </source>
</evidence>
<dbReference type="eggNOG" id="ENOG502Z961">
    <property type="taxonomic scope" value="Bacteria"/>
</dbReference>
<dbReference type="GO" id="GO:0003677">
    <property type="term" value="F:DNA binding"/>
    <property type="evidence" value="ECO:0007669"/>
    <property type="project" value="InterPro"/>
</dbReference>
<sequence length="592" mass="67941">MATRSRRTWKPDARGYYSRQLGWERTQSGKLQQHKFLLGTDRKEAEHRERKLKELWDRFCESCDEPRPLWTDHLLMIAKRIAKGIPNVPVRRGADELQYNYAGRIQRMQAKYPVVLFLPEDQYAFDVGQAALEMFEAIPGVPRDMIIKTPDIEVLQAAEETKERLAGLGIDLRGETGLLATPDIVKHDPYEGVLKPSDPVLRRAREQKVRETETTERARSVGNVPSPAPLRTLGATLYQALTAYEKYLEKEYFDPNSDHISAWGKTQVRQVKNLKNHHPDLFLSRLDSDALGELVGYWRRRPFKTGTTVPMTAKSASNYLGTLVRFFKWLDKSSKYQWNKPFAFSDMDTKIRRLASDLAKKSIEQVDTFSLDELRLLMRYGKPFDRILLLLGLNCGFGRAEIGSLLVGEVHLFKGHTEREQEILDFPTTDKDSFIKRIRRKSGVYGEHILFPQTVEAIKWAMEHRQRFPDFSPAARLVVSENGSAIDRPTKSNNANQLIPNHFDRLIQRIQDDKQQIRKLSFGKLRKTATDLVKRFSNGEIAGVFDCHGSPVKTDSLSDQYSNRPFGKVFQAIREVEAYLAPVFAEGELNAV</sequence>
<reference evidence="2 3" key="1">
    <citation type="submission" date="2006-02" db="EMBL/GenBank/DDBJ databases">
        <authorList>
            <person name="Amann R."/>
            <person name="Ferriera S."/>
            <person name="Johnson J."/>
            <person name="Kravitz S."/>
            <person name="Halpern A."/>
            <person name="Remington K."/>
            <person name="Beeson K."/>
            <person name="Tran B."/>
            <person name="Rogers Y.-H."/>
            <person name="Friedman R."/>
            <person name="Venter J.C."/>
        </authorList>
    </citation>
    <scope>NUCLEOTIDE SEQUENCE [LARGE SCALE GENOMIC DNA]</scope>
    <source>
        <strain evidence="2 3">DSM 3645</strain>
    </source>
</reference>
<comment type="caution">
    <text evidence="2">The sequence shown here is derived from an EMBL/GenBank/DDBJ whole genome shotgun (WGS) entry which is preliminary data.</text>
</comment>
<dbReference type="GO" id="GO:0006310">
    <property type="term" value="P:DNA recombination"/>
    <property type="evidence" value="ECO:0007669"/>
    <property type="project" value="UniProtKB-KW"/>
</dbReference>
<dbReference type="STRING" id="314230.DSM3645_14730"/>
<name>A3ZSF0_9BACT</name>
<gene>
    <name evidence="2" type="ORF">DSM3645_14730</name>
</gene>
<organism evidence="2 3">
    <name type="scientific">Blastopirellula marina DSM 3645</name>
    <dbReference type="NCBI Taxonomy" id="314230"/>
    <lineage>
        <taxon>Bacteria</taxon>
        <taxon>Pseudomonadati</taxon>
        <taxon>Planctomycetota</taxon>
        <taxon>Planctomycetia</taxon>
        <taxon>Pirellulales</taxon>
        <taxon>Pirellulaceae</taxon>
        <taxon>Blastopirellula</taxon>
    </lineage>
</organism>
<dbReference type="SUPFAM" id="SSF56349">
    <property type="entry name" value="DNA breaking-rejoining enzymes"/>
    <property type="match status" value="1"/>
</dbReference>
<dbReference type="AlphaFoldDB" id="A3ZSF0"/>
<dbReference type="RefSeq" id="WP_002650843.1">
    <property type="nucleotide sequence ID" value="NZ_CH672376.1"/>
</dbReference>
<dbReference type="GO" id="GO:0015074">
    <property type="term" value="P:DNA integration"/>
    <property type="evidence" value="ECO:0007669"/>
    <property type="project" value="InterPro"/>
</dbReference>
<dbReference type="InterPro" id="IPR011010">
    <property type="entry name" value="DNA_brk_join_enz"/>
</dbReference>
<proteinExistence type="predicted"/>
<evidence type="ECO:0000313" key="2">
    <source>
        <dbReference type="EMBL" id="EAQ80610.1"/>
    </source>
</evidence>
<dbReference type="Gene3D" id="1.10.443.10">
    <property type="entry name" value="Intergrase catalytic core"/>
    <property type="match status" value="1"/>
</dbReference>
<dbReference type="Proteomes" id="UP000004358">
    <property type="component" value="Unassembled WGS sequence"/>
</dbReference>
<evidence type="ECO:0000313" key="3">
    <source>
        <dbReference type="Proteomes" id="UP000004358"/>
    </source>
</evidence>